<evidence type="ECO:0000256" key="7">
    <source>
        <dbReference type="PIRSR" id="PIRSR600175-2"/>
    </source>
</evidence>
<dbReference type="GO" id="GO:0005886">
    <property type="term" value="C:plasma membrane"/>
    <property type="evidence" value="ECO:0007669"/>
    <property type="project" value="TreeGrafter"/>
</dbReference>
<dbReference type="Pfam" id="PF00209">
    <property type="entry name" value="SNF"/>
    <property type="match status" value="2"/>
</dbReference>
<keyword evidence="7" id="KW-1015">Disulfide bond</keyword>
<dbReference type="GO" id="GO:0046872">
    <property type="term" value="F:metal ion binding"/>
    <property type="evidence" value="ECO:0007669"/>
    <property type="project" value="UniProtKB-KW"/>
</dbReference>
<evidence type="ECO:0000256" key="10">
    <source>
        <dbReference type="SAM" id="Phobius"/>
    </source>
</evidence>
<dbReference type="PANTHER" id="PTHR11616">
    <property type="entry name" value="SODIUM/CHLORIDE DEPENDENT TRANSPORTER"/>
    <property type="match status" value="1"/>
</dbReference>
<feature type="transmembrane region" description="Helical" evidence="10">
    <location>
        <begin position="352"/>
        <end position="369"/>
    </location>
</feature>
<keyword evidence="4 10" id="KW-1133">Transmembrane helix</keyword>
<evidence type="ECO:0000256" key="5">
    <source>
        <dbReference type="ARBA" id="ARBA00023136"/>
    </source>
</evidence>
<comment type="similarity">
    <text evidence="8">Belongs to the sodium:neurotransmitter symporter (SNF) (TC 2.A.22) family.</text>
</comment>
<evidence type="ECO:0000256" key="8">
    <source>
        <dbReference type="RuleBase" id="RU003732"/>
    </source>
</evidence>
<feature type="binding site" evidence="6">
    <location>
        <position position="88"/>
    </location>
    <ligand>
        <name>Na(+)</name>
        <dbReference type="ChEBI" id="CHEBI:29101"/>
        <label>1</label>
    </ligand>
</feature>
<evidence type="ECO:0000256" key="2">
    <source>
        <dbReference type="ARBA" id="ARBA00022448"/>
    </source>
</evidence>
<feature type="binding site" evidence="6">
    <location>
        <position position="355"/>
    </location>
    <ligand>
        <name>Na(+)</name>
        <dbReference type="ChEBI" id="CHEBI:29101"/>
        <label>1</label>
    </ligand>
</feature>
<dbReference type="Ensembl" id="ENSLCAT00010056205.1">
    <property type="protein sequence ID" value="ENSLCAP00010054764.1"/>
    <property type="gene ID" value="ENSLCAG00010025525.1"/>
</dbReference>
<evidence type="ECO:0000256" key="9">
    <source>
        <dbReference type="SAM" id="MobiDB-lite"/>
    </source>
</evidence>
<feature type="transmembrane region" description="Helical" evidence="10">
    <location>
        <begin position="236"/>
        <end position="254"/>
    </location>
</feature>
<evidence type="ECO:0000256" key="6">
    <source>
        <dbReference type="PIRSR" id="PIRSR600175-1"/>
    </source>
</evidence>
<keyword evidence="3 8" id="KW-0812">Transmembrane</keyword>
<organism evidence="11 12">
    <name type="scientific">Lates calcarifer</name>
    <name type="common">Barramundi</name>
    <name type="synonym">Holocentrus calcarifer</name>
    <dbReference type="NCBI Taxonomy" id="8187"/>
    <lineage>
        <taxon>Eukaryota</taxon>
        <taxon>Metazoa</taxon>
        <taxon>Chordata</taxon>
        <taxon>Craniata</taxon>
        <taxon>Vertebrata</taxon>
        <taxon>Euteleostomi</taxon>
        <taxon>Actinopterygii</taxon>
        <taxon>Neopterygii</taxon>
        <taxon>Teleostei</taxon>
        <taxon>Neoteleostei</taxon>
        <taxon>Acanthomorphata</taxon>
        <taxon>Carangaria</taxon>
        <taxon>Carangaria incertae sedis</taxon>
        <taxon>Centropomidae</taxon>
        <taxon>Lates</taxon>
    </lineage>
</organism>
<dbReference type="GO" id="GO:0089718">
    <property type="term" value="P:amino acid import across plasma membrane"/>
    <property type="evidence" value="ECO:0007669"/>
    <property type="project" value="TreeGrafter"/>
</dbReference>
<dbReference type="SUPFAM" id="SSF161070">
    <property type="entry name" value="SNF-like"/>
    <property type="match status" value="1"/>
</dbReference>
<dbReference type="PRINTS" id="PR00176">
    <property type="entry name" value="NANEUSMPORT"/>
</dbReference>
<feature type="compositionally biased region" description="Polar residues" evidence="9">
    <location>
        <begin position="27"/>
        <end position="38"/>
    </location>
</feature>
<dbReference type="AlphaFoldDB" id="A0A4W6FU71"/>
<feature type="transmembrane region" description="Helical" evidence="10">
    <location>
        <begin position="427"/>
        <end position="452"/>
    </location>
</feature>
<dbReference type="PANTHER" id="PTHR11616:SF318">
    <property type="entry name" value="TRANSPORTER"/>
    <property type="match status" value="1"/>
</dbReference>
<dbReference type="InterPro" id="IPR037272">
    <property type="entry name" value="SNS_sf"/>
</dbReference>
<feature type="transmembrane region" description="Helical" evidence="10">
    <location>
        <begin position="515"/>
        <end position="538"/>
    </location>
</feature>
<keyword evidence="6" id="KW-0479">Metal-binding</keyword>
<evidence type="ECO:0000256" key="1">
    <source>
        <dbReference type="ARBA" id="ARBA00004141"/>
    </source>
</evidence>
<proteinExistence type="inferred from homology"/>
<name>A0A4W6FU71_LATCA</name>
<reference evidence="12" key="1">
    <citation type="submission" date="2015-09" db="EMBL/GenBank/DDBJ databases">
        <authorList>
            <person name="Sai Rama Sridatta P."/>
        </authorList>
    </citation>
    <scope>NUCLEOTIDE SEQUENCE [LARGE SCALE GENOMIC DNA]</scope>
</reference>
<accession>A0A4W6FU71</accession>
<evidence type="ECO:0000256" key="4">
    <source>
        <dbReference type="ARBA" id="ARBA00022989"/>
    </source>
</evidence>
<feature type="transmembrane region" description="Helical" evidence="10">
    <location>
        <begin position="295"/>
        <end position="316"/>
    </location>
</feature>
<feature type="binding site" evidence="6">
    <location>
        <position position="81"/>
    </location>
    <ligand>
        <name>Na(+)</name>
        <dbReference type="ChEBI" id="CHEBI:29101"/>
        <label>1</label>
    </ligand>
</feature>
<feature type="transmembrane region" description="Helical" evidence="10">
    <location>
        <begin position="484"/>
        <end position="509"/>
    </location>
</feature>
<evidence type="ECO:0000313" key="12">
    <source>
        <dbReference type="Proteomes" id="UP000314980"/>
    </source>
</evidence>
<sequence length="686" mass="75580">MQDQSGKAPPGSPAVAAANTAQNSVHLNGHSISQNGHNPSAAPAAQSQIESRPSSPVPTPTAVIPREQWGGKYEFLLSCIGYCVGLGNVWRFPYLCYRNGGGVFLIPYFIMLFVTGVPLFLMELSLGQYGAAGPITVWKCCPLLKGIGIGMLCVSTLVCLYYNVIIAWTFYYLGSSFQSPLPWSCDALANAALCGNATTGNSSTGRALSPTEIFWNEQVLGVVHSEGLHNPGPVRWQLALCLLAAWIIIFLCMLKGIRSSGKVNLHNVVIVSSYKTHTQTLVPFAVKTCRSNTCLCFQVVYVTATFPYFVLIVLIIRGATLEGSLQGVAFYLTPDWGRLANAQVWNDAASQIFYSLGIGVGGLLSMASYNKFDNNVIRDTLVITTGNCCTSFFAGFAIFSILGHMAWRKGVPVREVADTGPGLAFVAYPEALALLPGSVFWSIMFFLMLFMLGVDTLFGNMEGITTAVLDEFPQLRGNTLHKSLFLGLLCFCFYLMGLLLVTNGGIYWFTLIDSFSTSFGLIIITLFMCIGISFFYGVNQFCQDIIDMICHCPPWCTKVLLYFKACWVFFTPFLLLFILTYIFIEMYNTSLHYGSYVYPRWGKALGVCMGATCCLQILIWAIVAICKETGTLKDRFQKAIRPLNSWRVNNLNSAGRTEEHVEPERVEAPFTVTLTDMDFTAMTWEA</sequence>
<feature type="transmembrane region" description="Helical" evidence="10">
    <location>
        <begin position="381"/>
        <end position="407"/>
    </location>
</feature>
<dbReference type="GO" id="GO:0005283">
    <property type="term" value="F:amino acid:sodium symporter activity"/>
    <property type="evidence" value="ECO:0007669"/>
    <property type="project" value="TreeGrafter"/>
</dbReference>
<feature type="region of interest" description="Disordered" evidence="9">
    <location>
        <begin position="27"/>
        <end position="61"/>
    </location>
</feature>
<dbReference type="PROSITE" id="PS00610">
    <property type="entry name" value="NA_NEUROTRAN_SYMP_1"/>
    <property type="match status" value="1"/>
</dbReference>
<keyword evidence="6" id="KW-0915">Sodium</keyword>
<reference evidence="11" key="2">
    <citation type="submission" date="2025-08" db="UniProtKB">
        <authorList>
            <consortium name="Ensembl"/>
        </authorList>
    </citation>
    <scope>IDENTIFICATION</scope>
</reference>
<feature type="transmembrane region" description="Helical" evidence="10">
    <location>
        <begin position="604"/>
        <end position="626"/>
    </location>
</feature>
<dbReference type="Proteomes" id="UP000314980">
    <property type="component" value="Unassembled WGS sequence"/>
</dbReference>
<keyword evidence="2 8" id="KW-0813">Transport</keyword>
<feature type="transmembrane region" description="Helical" evidence="10">
    <location>
        <begin position="105"/>
        <end position="126"/>
    </location>
</feature>
<protein>
    <recommendedName>
        <fullName evidence="8">Transporter</fullName>
    </recommendedName>
</protein>
<comment type="subcellular location">
    <subcellularLocation>
        <location evidence="1">Membrane</location>
        <topology evidence="1">Multi-pass membrane protein</topology>
    </subcellularLocation>
</comment>
<dbReference type="InParanoid" id="A0A4W6FU71"/>
<dbReference type="GeneTree" id="ENSGT00940000165269"/>
<feature type="transmembrane region" description="Helical" evidence="10">
    <location>
        <begin position="75"/>
        <end position="93"/>
    </location>
</feature>
<dbReference type="PROSITE" id="PS50267">
    <property type="entry name" value="NA_NEUROTRAN_SYMP_3"/>
    <property type="match status" value="1"/>
</dbReference>
<feature type="binding site" evidence="6">
    <location>
        <position position="455"/>
    </location>
    <ligand>
        <name>Na(+)</name>
        <dbReference type="ChEBI" id="CHEBI:29101"/>
        <label>1</label>
    </ligand>
</feature>
<feature type="binding site" evidence="6">
    <location>
        <position position="84"/>
    </location>
    <ligand>
        <name>Na(+)</name>
        <dbReference type="ChEBI" id="CHEBI:29101"/>
        <label>1</label>
    </ligand>
</feature>
<feature type="transmembrane region" description="Helical" evidence="10">
    <location>
        <begin position="147"/>
        <end position="173"/>
    </location>
</feature>
<evidence type="ECO:0000256" key="3">
    <source>
        <dbReference type="ARBA" id="ARBA00022692"/>
    </source>
</evidence>
<feature type="binding site" evidence="6">
    <location>
        <position position="452"/>
    </location>
    <ligand>
        <name>Na(+)</name>
        <dbReference type="ChEBI" id="CHEBI:29101"/>
        <label>1</label>
    </ligand>
</feature>
<dbReference type="GO" id="GO:0048812">
    <property type="term" value="P:neuron projection morphogenesis"/>
    <property type="evidence" value="ECO:0007669"/>
    <property type="project" value="Ensembl"/>
</dbReference>
<feature type="disulfide bond" evidence="7">
    <location>
        <begin position="185"/>
        <end position="194"/>
    </location>
</feature>
<keyword evidence="8" id="KW-0769">Symport</keyword>
<reference evidence="11" key="3">
    <citation type="submission" date="2025-09" db="UniProtKB">
        <authorList>
            <consortium name="Ensembl"/>
        </authorList>
    </citation>
    <scope>IDENTIFICATION</scope>
</reference>
<dbReference type="STRING" id="8187.ENSLCAP00010054764"/>
<feature type="binding site" evidence="6">
    <location>
        <position position="387"/>
    </location>
    <ligand>
        <name>Na(+)</name>
        <dbReference type="ChEBI" id="CHEBI:29101"/>
        <label>1</label>
    </ligand>
</feature>
<feature type="compositionally biased region" description="Polar residues" evidence="9">
    <location>
        <begin position="45"/>
        <end position="54"/>
    </location>
</feature>
<feature type="transmembrane region" description="Helical" evidence="10">
    <location>
        <begin position="559"/>
        <end position="584"/>
    </location>
</feature>
<dbReference type="InterPro" id="IPR000175">
    <property type="entry name" value="Na/ntran_symport"/>
</dbReference>
<keyword evidence="5 10" id="KW-0472">Membrane</keyword>
<keyword evidence="12" id="KW-1185">Reference proteome</keyword>
<evidence type="ECO:0000313" key="11">
    <source>
        <dbReference type="Ensembl" id="ENSLCAP00010054764.1"/>
    </source>
</evidence>